<protein>
    <submittedName>
        <fullName evidence="1">Uncharacterized protein</fullName>
    </submittedName>
</protein>
<evidence type="ECO:0000313" key="1">
    <source>
        <dbReference type="EMBL" id="SVA93171.1"/>
    </source>
</evidence>
<accession>A0A381ZW10</accession>
<dbReference type="AlphaFoldDB" id="A0A381ZW10"/>
<reference evidence="1" key="1">
    <citation type="submission" date="2018-05" db="EMBL/GenBank/DDBJ databases">
        <authorList>
            <person name="Lanie J.A."/>
            <person name="Ng W.-L."/>
            <person name="Kazmierczak K.M."/>
            <person name="Andrzejewski T.M."/>
            <person name="Davidsen T.M."/>
            <person name="Wayne K.J."/>
            <person name="Tettelin H."/>
            <person name="Glass J.I."/>
            <person name="Rusch D."/>
            <person name="Podicherti R."/>
            <person name="Tsui H.-C.T."/>
            <person name="Winkler M.E."/>
        </authorList>
    </citation>
    <scope>NUCLEOTIDE SEQUENCE</scope>
</reference>
<gene>
    <name evidence="1" type="ORF">METZ01_LOCUS146025</name>
</gene>
<sequence>MVIKVLAIGDVGSIVRTIQKHTKKSEIHLINYPQDGSGVFTAPHDVELF</sequence>
<dbReference type="EMBL" id="UINC01022799">
    <property type="protein sequence ID" value="SVA93171.1"/>
    <property type="molecule type" value="Genomic_DNA"/>
</dbReference>
<name>A0A381ZW10_9ZZZZ</name>
<feature type="non-terminal residue" evidence="1">
    <location>
        <position position="49"/>
    </location>
</feature>
<organism evidence="1">
    <name type="scientific">marine metagenome</name>
    <dbReference type="NCBI Taxonomy" id="408172"/>
    <lineage>
        <taxon>unclassified sequences</taxon>
        <taxon>metagenomes</taxon>
        <taxon>ecological metagenomes</taxon>
    </lineage>
</organism>
<proteinExistence type="predicted"/>